<evidence type="ECO:0000313" key="2">
    <source>
        <dbReference type="EMBL" id="QMS85494.1"/>
    </source>
</evidence>
<sequence length="389" mass="42974">MKIITNARLFTVANENDVLGSIVVDQDKIVAVGKDIDPKTYPDAEIIDAKGLIVTPGLVDPHCHIGVMEEGIRFEGNDTNETSGPIYPELRGIDSVYAKDMAFEYTYKSGVTTVNTGPGSANIIGGTFTAIKTYGETIDDMIVKEETCMKMALGENPKRVYGTANKNPGTRMASAALMREWLFKAKDYHKKIHAWKNEEEDAKEPAFDMKLHSLMRVFEGMPVKIHAHRADDIVTALRIAKEFDLNVTIDHATEAYLIPEKMKLENARLILGPTLGYASKYELVNKSFTSAKVLEDHGVEFAIMTDHPVITLDTTLVQAALFIKEGLSEKTALEALTLTSARLNGIDNRVGSLEVGKDADIVVWDGPIFDLMTRPEMVFINGELVHKKA</sequence>
<accession>A0A7L7KU09</accession>
<protein>
    <submittedName>
        <fullName evidence="2">Amidohydrolase</fullName>
    </submittedName>
</protein>
<dbReference type="Pfam" id="PF01979">
    <property type="entry name" value="Amidohydro_1"/>
    <property type="match status" value="1"/>
</dbReference>
<dbReference type="Gene3D" id="2.30.40.10">
    <property type="entry name" value="Urease, subunit C, domain 1"/>
    <property type="match status" value="1"/>
</dbReference>
<dbReference type="PANTHER" id="PTHR43135">
    <property type="entry name" value="ALPHA-D-RIBOSE 1-METHYLPHOSPHONATE 5-TRIPHOSPHATE DIPHOSPHATASE"/>
    <property type="match status" value="1"/>
</dbReference>
<feature type="domain" description="Amidohydrolase-related" evidence="1">
    <location>
        <begin position="53"/>
        <end position="385"/>
    </location>
</feature>
<dbReference type="InterPro" id="IPR011059">
    <property type="entry name" value="Metal-dep_hydrolase_composite"/>
</dbReference>
<dbReference type="Proteomes" id="UP000514720">
    <property type="component" value="Chromosome"/>
</dbReference>
<organism evidence="2 3">
    <name type="scientific">Candidatus Xianfuyuplasma coldseepsis</name>
    <dbReference type="NCBI Taxonomy" id="2782163"/>
    <lineage>
        <taxon>Bacteria</taxon>
        <taxon>Bacillati</taxon>
        <taxon>Mycoplasmatota</taxon>
        <taxon>Mollicutes</taxon>
        <taxon>Candidatus Izemoplasmatales</taxon>
        <taxon>Candidatus Izemoplasmataceae</taxon>
        <taxon>Candidatus Xianfuyuplasma</taxon>
    </lineage>
</organism>
<gene>
    <name evidence="2" type="ORF">G4Z02_06980</name>
</gene>
<reference evidence="2 3" key="1">
    <citation type="submission" date="2020-02" db="EMBL/GenBank/DDBJ databases">
        <authorList>
            <person name="Zheng R.K."/>
            <person name="Sun C.M."/>
        </authorList>
    </citation>
    <scope>NUCLEOTIDE SEQUENCE [LARGE SCALE GENOMIC DNA]</scope>
    <source>
        <strain evidence="3">zrk13</strain>
    </source>
</reference>
<dbReference type="Gene3D" id="3.20.20.140">
    <property type="entry name" value="Metal-dependent hydrolases"/>
    <property type="match status" value="1"/>
</dbReference>
<dbReference type="InterPro" id="IPR006680">
    <property type="entry name" value="Amidohydro-rel"/>
</dbReference>
<proteinExistence type="predicted"/>
<keyword evidence="3" id="KW-1185">Reference proteome</keyword>
<dbReference type="KEGG" id="xcl:G4Z02_06980"/>
<dbReference type="EMBL" id="CP048914">
    <property type="protein sequence ID" value="QMS85494.1"/>
    <property type="molecule type" value="Genomic_DNA"/>
</dbReference>
<dbReference type="SUPFAM" id="SSF51556">
    <property type="entry name" value="Metallo-dependent hydrolases"/>
    <property type="match status" value="1"/>
</dbReference>
<evidence type="ECO:0000313" key="3">
    <source>
        <dbReference type="Proteomes" id="UP000514720"/>
    </source>
</evidence>
<dbReference type="InterPro" id="IPR032466">
    <property type="entry name" value="Metal_Hydrolase"/>
</dbReference>
<dbReference type="InterPro" id="IPR051781">
    <property type="entry name" value="Metallo-dep_Hydrolase"/>
</dbReference>
<dbReference type="GO" id="GO:0016810">
    <property type="term" value="F:hydrolase activity, acting on carbon-nitrogen (but not peptide) bonds"/>
    <property type="evidence" value="ECO:0007669"/>
    <property type="project" value="InterPro"/>
</dbReference>
<dbReference type="RefSeq" id="WP_258877292.1">
    <property type="nucleotide sequence ID" value="NZ_CP048914.1"/>
</dbReference>
<dbReference type="SUPFAM" id="SSF51338">
    <property type="entry name" value="Composite domain of metallo-dependent hydrolases"/>
    <property type="match status" value="1"/>
</dbReference>
<evidence type="ECO:0000259" key="1">
    <source>
        <dbReference type="Pfam" id="PF01979"/>
    </source>
</evidence>
<dbReference type="AlphaFoldDB" id="A0A7L7KU09"/>
<dbReference type="CDD" id="cd01309">
    <property type="entry name" value="Met_dep_hydrolase_C"/>
    <property type="match status" value="1"/>
</dbReference>
<name>A0A7L7KU09_9MOLU</name>
<dbReference type="PANTHER" id="PTHR43135:SF3">
    <property type="entry name" value="ALPHA-D-RIBOSE 1-METHYLPHOSPHONATE 5-TRIPHOSPHATE DIPHOSPHATASE"/>
    <property type="match status" value="1"/>
</dbReference>
<keyword evidence="2" id="KW-0378">Hydrolase</keyword>